<reference evidence="1" key="1">
    <citation type="submission" date="2023-04" db="EMBL/GenBank/DDBJ databases">
        <title>Draft Genome sequencing of Naganishia species isolated from polar environments using Oxford Nanopore Technology.</title>
        <authorList>
            <person name="Leo P."/>
            <person name="Venkateswaran K."/>
        </authorList>
    </citation>
    <scope>NUCLEOTIDE SEQUENCE</scope>
    <source>
        <strain evidence="1">MNA-CCFEE 5262</strain>
    </source>
</reference>
<keyword evidence="2" id="KW-1185">Reference proteome</keyword>
<protein>
    <submittedName>
        <fullName evidence="1">Uncharacterized protein</fullName>
    </submittedName>
</protein>
<sequence>MNGFYGNFGAPPMNYGPPVSISYAPTKPPPIDQEFPSHYWAYMTGKVKGRTYSDADWKYLVEALAKCDAPDYFMEVKGISMNSHVFFRDPYFLNKMLATQNAYDPEHPITKFNVEIKSPFQEVQGKVPELEIRYIKDRNTPDVIYDTLSYHFISNVIRNIRMGEKQHKEHTMTVYVQFFGIETYFEAFLPHIKNLKNWIDPTNVRIKGIPPGGRKLYDSVCEYIFGRWGKIFDMRFKDKPEGCDCYVRLPLPAIAEDIRRFDWRDPDVPLEFQDIVTSSPCYALWGGSGKPGGAFVEKQLVSMFRYSKTTISDLYCQREYMTYDQERSLRTQLTHHMAMQLQQMTHPVYNPNPMVNPGMVPIGNGMPMMGNATPFPNMAGNATPFPNMGNATPFPNAAGNATPWNSFNTYAPTPFNSFSLDNHVPTSVDPRFPPPPPPPMGGNTPPQNNMVDTAFSKRANANFKHSTGTKGRATRGRGRPGPVYADRGRGSRSNDGHDHHDSGMAVDVDTDIHETGSQKSSHSNKDGSKKQKGVPKAPRSQTGKVTISDKPPRIYELFPRDEKEDELAGFRRAYANTVAWNSPESVKRREELARIIQKDQDERAKHRREKYQMLNDLAKEQGNEQNAPRSAKAVSVNGD</sequence>
<gene>
    <name evidence="1" type="ORF">QFC20_004794</name>
</gene>
<proteinExistence type="predicted"/>
<evidence type="ECO:0000313" key="2">
    <source>
        <dbReference type="Proteomes" id="UP001230649"/>
    </source>
</evidence>
<dbReference type="EMBL" id="JASBWS010000059">
    <property type="protein sequence ID" value="KAJ9103317.1"/>
    <property type="molecule type" value="Genomic_DNA"/>
</dbReference>
<comment type="caution">
    <text evidence="1">The sequence shown here is derived from an EMBL/GenBank/DDBJ whole genome shotgun (WGS) entry which is preliminary data.</text>
</comment>
<accession>A0ACC2VWS5</accession>
<organism evidence="1 2">
    <name type="scientific">Naganishia adeliensis</name>
    <dbReference type="NCBI Taxonomy" id="92952"/>
    <lineage>
        <taxon>Eukaryota</taxon>
        <taxon>Fungi</taxon>
        <taxon>Dikarya</taxon>
        <taxon>Basidiomycota</taxon>
        <taxon>Agaricomycotina</taxon>
        <taxon>Tremellomycetes</taxon>
        <taxon>Filobasidiales</taxon>
        <taxon>Filobasidiaceae</taxon>
        <taxon>Naganishia</taxon>
    </lineage>
</organism>
<dbReference type="Proteomes" id="UP001230649">
    <property type="component" value="Unassembled WGS sequence"/>
</dbReference>
<evidence type="ECO:0000313" key="1">
    <source>
        <dbReference type="EMBL" id="KAJ9103317.1"/>
    </source>
</evidence>
<name>A0ACC2VWS5_9TREE</name>